<feature type="modified residue" description="4-aspartylphosphate" evidence="12">
    <location>
        <position position="52"/>
    </location>
</feature>
<accession>A0A2U3AKK4</accession>
<evidence type="ECO:0000256" key="13">
    <source>
        <dbReference type="PROSITE-ProRule" id="PRU01091"/>
    </source>
</evidence>
<dbReference type="InterPro" id="IPR036388">
    <property type="entry name" value="WH-like_DNA-bd_sf"/>
</dbReference>
<protein>
    <recommendedName>
        <fullName evidence="11">Heme response regulator HssR</fullName>
    </recommendedName>
</protein>
<keyword evidence="5" id="KW-0805">Transcription regulation</keyword>
<dbReference type="CDD" id="cd00383">
    <property type="entry name" value="trans_reg_C"/>
    <property type="match status" value="1"/>
</dbReference>
<dbReference type="OrthoDB" id="9790442at2"/>
<gene>
    <name evidence="16" type="ORF">DEX24_09990</name>
</gene>
<dbReference type="SUPFAM" id="SSF52172">
    <property type="entry name" value="CheY-like"/>
    <property type="match status" value="1"/>
</dbReference>
<feature type="DNA-binding region" description="OmpR/PhoB-type" evidence="13">
    <location>
        <begin position="125"/>
        <end position="223"/>
    </location>
</feature>
<dbReference type="PROSITE" id="PS51755">
    <property type="entry name" value="OMPR_PHOB"/>
    <property type="match status" value="1"/>
</dbReference>
<comment type="function">
    <text evidence="10">Member of the two-component regulatory system HssS/HssR involved in intracellular heme homeostasis and tempering of staphylococcal virulence. Phosphorylated HssR binds to a direct repeat sequence within hrtAB promoter and activates the expression of hrtAB, an efflux pump, in response to extracellular heme, hemin, hemoglobin or blood.</text>
</comment>
<keyword evidence="7 13" id="KW-0238">DNA-binding</keyword>
<dbReference type="CDD" id="cd17574">
    <property type="entry name" value="REC_OmpR"/>
    <property type="match status" value="1"/>
</dbReference>
<comment type="subcellular location">
    <subcellularLocation>
        <location evidence="1">Cytoplasm</location>
    </subcellularLocation>
</comment>
<dbReference type="GO" id="GO:0005829">
    <property type="term" value="C:cytosol"/>
    <property type="evidence" value="ECO:0007669"/>
    <property type="project" value="TreeGrafter"/>
</dbReference>
<evidence type="ECO:0000256" key="12">
    <source>
        <dbReference type="PROSITE-ProRule" id="PRU00169"/>
    </source>
</evidence>
<dbReference type="InterPro" id="IPR011006">
    <property type="entry name" value="CheY-like_superfamily"/>
</dbReference>
<dbReference type="InterPro" id="IPR001867">
    <property type="entry name" value="OmpR/PhoB-type_DNA-bd"/>
</dbReference>
<dbReference type="Proteomes" id="UP000245938">
    <property type="component" value="Unassembled WGS sequence"/>
</dbReference>
<dbReference type="SMART" id="SM00862">
    <property type="entry name" value="Trans_reg_C"/>
    <property type="match status" value="1"/>
</dbReference>
<proteinExistence type="predicted"/>
<dbReference type="GO" id="GO:0006355">
    <property type="term" value="P:regulation of DNA-templated transcription"/>
    <property type="evidence" value="ECO:0007669"/>
    <property type="project" value="InterPro"/>
</dbReference>
<sequence length="225" mass="26366">MTTILLVDDDIRILELVETHLLQHNYHVVKAMDGSDALTKLKKQPCNLAVIDVMMPFMNGFELTKEIRKKYDIPIILLTAKDQITDKETGYEAGTDDYLVKPFEPKELLFRIKALLRRYAIDEVRDIITVGDLMINVQTYEIIVQQRSMFLPPKEFELLVYLAQHKKQILSREQLIEHVWGMDFSGDERTVDVHIKRLREHFKDLVDNVHIKTIRGVGYMLEEQL</sequence>
<keyword evidence="8" id="KW-0010">Activator</keyword>
<evidence type="ECO:0000259" key="14">
    <source>
        <dbReference type="PROSITE" id="PS50110"/>
    </source>
</evidence>
<reference evidence="16 17" key="1">
    <citation type="submission" date="2018-05" db="EMBL/GenBank/DDBJ databases">
        <title>Kurthia sibirica genome sequence.</title>
        <authorList>
            <person name="Maclea K.S."/>
            <person name="Goen A.E."/>
        </authorList>
    </citation>
    <scope>NUCLEOTIDE SEQUENCE [LARGE SCALE GENOMIC DNA]</scope>
    <source>
        <strain evidence="16 17">ATCC 49154</strain>
    </source>
</reference>
<dbReference type="PROSITE" id="PS50110">
    <property type="entry name" value="RESPONSE_REGULATORY"/>
    <property type="match status" value="1"/>
</dbReference>
<evidence type="ECO:0000256" key="4">
    <source>
        <dbReference type="ARBA" id="ARBA00023012"/>
    </source>
</evidence>
<keyword evidence="17" id="KW-1185">Reference proteome</keyword>
<dbReference type="InterPro" id="IPR039420">
    <property type="entry name" value="WalR-like"/>
</dbReference>
<evidence type="ECO:0000256" key="11">
    <source>
        <dbReference type="ARBA" id="ARBA00039976"/>
    </source>
</evidence>
<dbReference type="Gene3D" id="3.40.50.2300">
    <property type="match status" value="1"/>
</dbReference>
<dbReference type="Gene3D" id="1.10.10.10">
    <property type="entry name" value="Winged helix-like DNA-binding domain superfamily/Winged helix DNA-binding domain"/>
    <property type="match status" value="1"/>
</dbReference>
<evidence type="ECO:0000256" key="6">
    <source>
        <dbReference type="ARBA" id="ARBA00023026"/>
    </source>
</evidence>
<evidence type="ECO:0000256" key="8">
    <source>
        <dbReference type="ARBA" id="ARBA00023159"/>
    </source>
</evidence>
<evidence type="ECO:0000256" key="9">
    <source>
        <dbReference type="ARBA" id="ARBA00023163"/>
    </source>
</evidence>
<comment type="caution">
    <text evidence="16">The sequence shown here is derived from an EMBL/GenBank/DDBJ whole genome shotgun (WGS) entry which is preliminary data.</text>
</comment>
<dbReference type="InterPro" id="IPR001789">
    <property type="entry name" value="Sig_transdc_resp-reg_receiver"/>
</dbReference>
<evidence type="ECO:0000256" key="5">
    <source>
        <dbReference type="ARBA" id="ARBA00023015"/>
    </source>
</evidence>
<keyword evidence="4" id="KW-0902">Two-component regulatory system</keyword>
<keyword evidence="6" id="KW-0843">Virulence</keyword>
<dbReference type="FunFam" id="1.10.10.10:FF:000018">
    <property type="entry name" value="DNA-binding response regulator ResD"/>
    <property type="match status" value="1"/>
</dbReference>
<dbReference type="SMART" id="SM00448">
    <property type="entry name" value="REC"/>
    <property type="match status" value="1"/>
</dbReference>
<evidence type="ECO:0000256" key="1">
    <source>
        <dbReference type="ARBA" id="ARBA00004496"/>
    </source>
</evidence>
<evidence type="ECO:0000256" key="3">
    <source>
        <dbReference type="ARBA" id="ARBA00022553"/>
    </source>
</evidence>
<organism evidence="16 17">
    <name type="scientific">Kurthia sibirica</name>
    <dbReference type="NCBI Taxonomy" id="202750"/>
    <lineage>
        <taxon>Bacteria</taxon>
        <taxon>Bacillati</taxon>
        <taxon>Bacillota</taxon>
        <taxon>Bacilli</taxon>
        <taxon>Bacillales</taxon>
        <taxon>Caryophanaceae</taxon>
        <taxon>Kurthia</taxon>
    </lineage>
</organism>
<evidence type="ECO:0000256" key="10">
    <source>
        <dbReference type="ARBA" id="ARBA00037471"/>
    </source>
</evidence>
<evidence type="ECO:0000313" key="16">
    <source>
        <dbReference type="EMBL" id="PWI25067.1"/>
    </source>
</evidence>
<feature type="domain" description="Response regulatory" evidence="14">
    <location>
        <begin position="3"/>
        <end position="116"/>
    </location>
</feature>
<dbReference type="EMBL" id="QFVR01000012">
    <property type="protein sequence ID" value="PWI25067.1"/>
    <property type="molecule type" value="Genomic_DNA"/>
</dbReference>
<keyword evidence="9" id="KW-0804">Transcription</keyword>
<evidence type="ECO:0000313" key="17">
    <source>
        <dbReference type="Proteomes" id="UP000245938"/>
    </source>
</evidence>
<dbReference type="Pfam" id="PF00486">
    <property type="entry name" value="Trans_reg_C"/>
    <property type="match status" value="1"/>
</dbReference>
<dbReference type="Gene3D" id="6.10.250.690">
    <property type="match status" value="1"/>
</dbReference>
<dbReference type="GO" id="GO:0000976">
    <property type="term" value="F:transcription cis-regulatory region binding"/>
    <property type="evidence" value="ECO:0007669"/>
    <property type="project" value="TreeGrafter"/>
</dbReference>
<dbReference type="PANTHER" id="PTHR48111">
    <property type="entry name" value="REGULATOR OF RPOS"/>
    <property type="match status" value="1"/>
</dbReference>
<keyword evidence="3 12" id="KW-0597">Phosphoprotein</keyword>
<dbReference type="GO" id="GO:0000156">
    <property type="term" value="F:phosphorelay response regulator activity"/>
    <property type="evidence" value="ECO:0007669"/>
    <property type="project" value="TreeGrafter"/>
</dbReference>
<name>A0A2U3AKK4_9BACL</name>
<dbReference type="PANTHER" id="PTHR48111:SF49">
    <property type="entry name" value="HEME RESPONSE REGULATOR HSSR"/>
    <property type="match status" value="1"/>
</dbReference>
<dbReference type="AlphaFoldDB" id="A0A2U3AKK4"/>
<evidence type="ECO:0000259" key="15">
    <source>
        <dbReference type="PROSITE" id="PS51755"/>
    </source>
</evidence>
<feature type="domain" description="OmpR/PhoB-type" evidence="15">
    <location>
        <begin position="125"/>
        <end position="223"/>
    </location>
</feature>
<evidence type="ECO:0000256" key="7">
    <source>
        <dbReference type="ARBA" id="ARBA00023125"/>
    </source>
</evidence>
<dbReference type="GO" id="GO:0032993">
    <property type="term" value="C:protein-DNA complex"/>
    <property type="evidence" value="ECO:0007669"/>
    <property type="project" value="TreeGrafter"/>
</dbReference>
<evidence type="ECO:0000256" key="2">
    <source>
        <dbReference type="ARBA" id="ARBA00022490"/>
    </source>
</evidence>
<dbReference type="RefSeq" id="WP_109306293.1">
    <property type="nucleotide sequence ID" value="NZ_BJUF01000023.1"/>
</dbReference>
<dbReference type="Pfam" id="PF00072">
    <property type="entry name" value="Response_reg"/>
    <property type="match status" value="1"/>
</dbReference>
<keyword evidence="2" id="KW-0963">Cytoplasm</keyword>